<reference evidence="2" key="1">
    <citation type="submission" date="2022-03" db="EMBL/GenBank/DDBJ databases">
        <authorList>
            <person name="Alioto T."/>
            <person name="Alioto T."/>
            <person name="Gomez Garrido J."/>
        </authorList>
    </citation>
    <scope>NUCLEOTIDE SEQUENCE</scope>
</reference>
<keyword evidence="3" id="KW-1185">Reference proteome</keyword>
<protein>
    <submittedName>
        <fullName evidence="2">Uncharacterized protein</fullName>
    </submittedName>
</protein>
<accession>A0AAD1R4Q9</accession>
<dbReference type="EMBL" id="OW240912">
    <property type="protein sequence ID" value="CAH2223894.1"/>
    <property type="molecule type" value="Genomic_DNA"/>
</dbReference>
<feature type="region of interest" description="Disordered" evidence="1">
    <location>
        <begin position="41"/>
        <end position="78"/>
    </location>
</feature>
<feature type="compositionally biased region" description="Polar residues" evidence="1">
    <location>
        <begin position="60"/>
        <end position="69"/>
    </location>
</feature>
<evidence type="ECO:0000313" key="3">
    <source>
        <dbReference type="Proteomes" id="UP001295444"/>
    </source>
</evidence>
<dbReference type="Proteomes" id="UP001295444">
    <property type="component" value="Chromosome 01"/>
</dbReference>
<dbReference type="AlphaFoldDB" id="A0AAD1R4Q9"/>
<sequence length="99" mass="10462">MTLGKRRHDDAGKAPARLPVHRVEGQQVLLGQFASWKIDAGATAAPEPAMGDPGMDKSQSRTQKSTAEQGTAAVQHGHVSLEDCSLHAPEVAACRSPDH</sequence>
<evidence type="ECO:0000256" key="1">
    <source>
        <dbReference type="SAM" id="MobiDB-lite"/>
    </source>
</evidence>
<organism evidence="2 3">
    <name type="scientific">Pelobates cultripes</name>
    <name type="common">Western spadefoot toad</name>
    <dbReference type="NCBI Taxonomy" id="61616"/>
    <lineage>
        <taxon>Eukaryota</taxon>
        <taxon>Metazoa</taxon>
        <taxon>Chordata</taxon>
        <taxon>Craniata</taxon>
        <taxon>Vertebrata</taxon>
        <taxon>Euteleostomi</taxon>
        <taxon>Amphibia</taxon>
        <taxon>Batrachia</taxon>
        <taxon>Anura</taxon>
        <taxon>Pelobatoidea</taxon>
        <taxon>Pelobatidae</taxon>
        <taxon>Pelobates</taxon>
    </lineage>
</organism>
<evidence type="ECO:0000313" key="2">
    <source>
        <dbReference type="EMBL" id="CAH2223894.1"/>
    </source>
</evidence>
<name>A0AAD1R4Q9_PELCU</name>
<gene>
    <name evidence="2" type="ORF">PECUL_23A027523</name>
</gene>
<proteinExistence type="predicted"/>